<keyword evidence="6 9" id="KW-0479">Metal-binding</keyword>
<organism evidence="12 13">
    <name type="scientific">Tilletia horrida</name>
    <dbReference type="NCBI Taxonomy" id="155126"/>
    <lineage>
        <taxon>Eukaryota</taxon>
        <taxon>Fungi</taxon>
        <taxon>Dikarya</taxon>
        <taxon>Basidiomycota</taxon>
        <taxon>Ustilaginomycotina</taxon>
        <taxon>Exobasidiomycetes</taxon>
        <taxon>Tilletiales</taxon>
        <taxon>Tilletiaceae</taxon>
        <taxon>Tilletia</taxon>
    </lineage>
</organism>
<dbReference type="InterPro" id="IPR008930">
    <property type="entry name" value="Terpenoid_cyclase/PrenylTrfase"/>
</dbReference>
<evidence type="ECO:0000256" key="5">
    <source>
        <dbReference type="ARBA" id="ARBA00022679"/>
    </source>
</evidence>
<comment type="catalytic activity">
    <reaction evidence="9">
        <text>L-cysteinyl-[protein] + (2E,6E)-farnesyl diphosphate = S-(2E,6E)-farnesyl-L-cysteinyl-[protein] + diphosphate</text>
        <dbReference type="Rhea" id="RHEA:13345"/>
        <dbReference type="Rhea" id="RHEA-COMP:10131"/>
        <dbReference type="Rhea" id="RHEA-COMP:11535"/>
        <dbReference type="ChEBI" id="CHEBI:29950"/>
        <dbReference type="ChEBI" id="CHEBI:33019"/>
        <dbReference type="ChEBI" id="CHEBI:86019"/>
        <dbReference type="ChEBI" id="CHEBI:175763"/>
    </reaction>
</comment>
<feature type="compositionally biased region" description="Low complexity" evidence="10">
    <location>
        <begin position="47"/>
        <end position="60"/>
    </location>
</feature>
<evidence type="ECO:0000256" key="3">
    <source>
        <dbReference type="ARBA" id="ARBA00015798"/>
    </source>
</evidence>
<dbReference type="EC" id="2.5.1.58" evidence="2 9"/>
<dbReference type="GO" id="GO:0008270">
    <property type="term" value="F:zinc ion binding"/>
    <property type="evidence" value="ECO:0007669"/>
    <property type="project" value="UniProtKB-UniRule"/>
</dbReference>
<dbReference type="PANTHER" id="PTHR11774">
    <property type="entry name" value="GERANYLGERANYL TRANSFERASE TYPE BETA SUBUNIT"/>
    <property type="match status" value="1"/>
</dbReference>
<evidence type="ECO:0000313" key="13">
    <source>
        <dbReference type="Proteomes" id="UP001176521"/>
    </source>
</evidence>
<dbReference type="CDD" id="cd02893">
    <property type="entry name" value="FTase"/>
    <property type="match status" value="1"/>
</dbReference>
<name>A0AAN6G7Q7_9BASI</name>
<evidence type="ECO:0000256" key="10">
    <source>
        <dbReference type="SAM" id="MobiDB-lite"/>
    </source>
</evidence>
<evidence type="ECO:0000256" key="6">
    <source>
        <dbReference type="ARBA" id="ARBA00022723"/>
    </source>
</evidence>
<dbReference type="SUPFAM" id="SSF48239">
    <property type="entry name" value="Terpenoid cyclases/Protein prenyltransferases"/>
    <property type="match status" value="1"/>
</dbReference>
<dbReference type="GO" id="GO:0097354">
    <property type="term" value="P:prenylation"/>
    <property type="evidence" value="ECO:0007669"/>
    <property type="project" value="UniProtKB-UniRule"/>
</dbReference>
<dbReference type="InterPro" id="IPR001330">
    <property type="entry name" value="Prenyltrans"/>
</dbReference>
<dbReference type="Gene3D" id="1.50.10.20">
    <property type="match status" value="1"/>
</dbReference>
<keyword evidence="5 9" id="KW-0808">Transferase</keyword>
<reference evidence="12" key="1">
    <citation type="journal article" date="2023" name="PhytoFront">
        <title>Draft Genome Resources of Seven Strains of Tilletia horrida, Causal Agent of Kernel Smut of Rice.</title>
        <authorList>
            <person name="Khanal S."/>
            <person name="Antony Babu S."/>
            <person name="Zhou X.G."/>
        </authorList>
    </citation>
    <scope>NUCLEOTIDE SEQUENCE</scope>
    <source>
        <strain evidence="12">TX3</strain>
    </source>
</reference>
<evidence type="ECO:0000256" key="1">
    <source>
        <dbReference type="ARBA" id="ARBA00010497"/>
    </source>
</evidence>
<comment type="caution">
    <text evidence="12">The sequence shown here is derived from an EMBL/GenBank/DDBJ whole genome shotgun (WGS) entry which is preliminary data.</text>
</comment>
<proteinExistence type="inferred from homology"/>
<evidence type="ECO:0000256" key="7">
    <source>
        <dbReference type="ARBA" id="ARBA00022737"/>
    </source>
</evidence>
<feature type="domain" description="Prenyltransferase alpha-alpha toroid" evidence="11">
    <location>
        <begin position="101"/>
        <end position="541"/>
    </location>
</feature>
<feature type="compositionally biased region" description="Low complexity" evidence="10">
    <location>
        <begin position="72"/>
        <end position="93"/>
    </location>
</feature>
<comment type="cofactor">
    <cofactor evidence="9">
        <name>Zn(2+)</name>
        <dbReference type="ChEBI" id="CHEBI:29105"/>
    </cofactor>
    <text evidence="9">Binds 1 zinc ion per subunit.</text>
</comment>
<dbReference type="Proteomes" id="UP001176521">
    <property type="component" value="Unassembled WGS sequence"/>
</dbReference>
<dbReference type="PANTHER" id="PTHR11774:SF6">
    <property type="entry name" value="PROTEIN FARNESYLTRANSFERASE SUBUNIT BETA"/>
    <property type="match status" value="1"/>
</dbReference>
<dbReference type="GO" id="GO:0005965">
    <property type="term" value="C:protein farnesyltransferase complex"/>
    <property type="evidence" value="ECO:0007669"/>
    <property type="project" value="UniProtKB-UniRule"/>
</dbReference>
<dbReference type="EMBL" id="JAPDMQ010000404">
    <property type="protein sequence ID" value="KAK0525312.1"/>
    <property type="molecule type" value="Genomic_DNA"/>
</dbReference>
<accession>A0AAN6G7Q7</accession>
<evidence type="ECO:0000259" key="11">
    <source>
        <dbReference type="Pfam" id="PF00432"/>
    </source>
</evidence>
<keyword evidence="8 9" id="KW-0862">Zinc</keyword>
<dbReference type="InterPro" id="IPR026872">
    <property type="entry name" value="FTB"/>
</dbReference>
<dbReference type="AlphaFoldDB" id="A0AAN6G7Q7"/>
<keyword evidence="4 9" id="KW-0637">Prenyltransferase</keyword>
<keyword evidence="13" id="KW-1185">Reference proteome</keyword>
<sequence length="645" mass="68624">MSATRQPLWLTPDDGVLTESSDAQLEVERTIAQLLLPHHVRPDALGSASAAGAAAAAPAAQDDRLSNPWLDPAPASSAPARAPADAAAAASARKPQPTPALNRAAHIAFLARMLEPLPGPYVAFDSSRSWVLYWVTHSYDLLRTVLDPQSRAQAITTLLSFQNPHGGFGGGPNQIAHLMSTYPALCALAIVGGPGPAPTAADVKAGRSVDVGRGGWDAIDRKGMYRWIMSLKQPDGSFVVHQGGEVDVRASYCVTCISLLLGICTPELVAGMKGFIISCQTYEGGLAASSQPSLSDSSFSFGPQPQLGEAHGGYAHCALASYLSLITLDETYQEICNSSDDGGIAAKLNSTGLRPSLNNRTFDLDALLRWACQQQGLAIELGAMRGRTNKLVDGCYGWFGGAGLFAVLDACLVEERGKRRRTISSSRPVAQINPTHVTQAGTSRTSEDGWSTDSEDDSAFTTAVQDDWLFDPIALQEYILIAAQTSTNPIATGASAGGLRDKPGKKADAYHTCYNLSGLSLCQHRIVRSKEAQVFLEQAWKSSPVAETEPVGGHETPRASAPADGSDDLAQSDKSVQRPDEQQAAAWQKACYVSALAWLAEPAPEGAASWALGDPKTNTVVPTHPIFNLTFPRVKTMMDWAYKQR</sequence>
<comment type="similarity">
    <text evidence="1 9">Belongs to the protein prenyltransferase subunit beta family.</text>
</comment>
<evidence type="ECO:0000256" key="2">
    <source>
        <dbReference type="ARBA" id="ARBA00012702"/>
    </source>
</evidence>
<evidence type="ECO:0000256" key="4">
    <source>
        <dbReference type="ARBA" id="ARBA00022602"/>
    </source>
</evidence>
<protein>
    <recommendedName>
        <fullName evidence="3 9">Protein farnesyltransferase subunit beta</fullName>
        <shortName evidence="9">FTase-beta</shortName>
        <ecNumber evidence="2 9">2.5.1.58</ecNumber>
    </recommendedName>
</protein>
<gene>
    <name evidence="12" type="primary">RAM1</name>
    <name evidence="12" type="ORF">OC842_005542</name>
</gene>
<comment type="function">
    <text evidence="9">Catalyzes the transfer of a farnesyl moiety from farnesyl diphosphate to a cysteine at the fourth position from the C-terminus of several proteins. The beta subunit is responsible for peptide-binding.</text>
</comment>
<dbReference type="Pfam" id="PF00432">
    <property type="entry name" value="Prenyltrans"/>
    <property type="match status" value="1"/>
</dbReference>
<feature type="region of interest" description="Disordered" evidence="10">
    <location>
        <begin position="47"/>
        <end position="98"/>
    </location>
</feature>
<dbReference type="GO" id="GO:0004660">
    <property type="term" value="F:protein farnesyltransferase activity"/>
    <property type="evidence" value="ECO:0007669"/>
    <property type="project" value="UniProtKB-UniRule"/>
</dbReference>
<dbReference type="InterPro" id="IPR045089">
    <property type="entry name" value="PGGT1B-like"/>
</dbReference>
<evidence type="ECO:0000256" key="9">
    <source>
        <dbReference type="RuleBase" id="RU365056"/>
    </source>
</evidence>
<comment type="subunit">
    <text evidence="9">Heterodimer of an alpha and a beta subunit.</text>
</comment>
<feature type="region of interest" description="Disordered" evidence="10">
    <location>
        <begin position="435"/>
        <end position="456"/>
    </location>
</feature>
<feature type="region of interest" description="Disordered" evidence="10">
    <location>
        <begin position="543"/>
        <end position="581"/>
    </location>
</feature>
<evidence type="ECO:0000256" key="8">
    <source>
        <dbReference type="ARBA" id="ARBA00022833"/>
    </source>
</evidence>
<keyword evidence="7" id="KW-0677">Repeat</keyword>
<evidence type="ECO:0000313" key="12">
    <source>
        <dbReference type="EMBL" id="KAK0525312.1"/>
    </source>
</evidence>
<feature type="compositionally biased region" description="Polar residues" evidence="10">
    <location>
        <begin position="435"/>
        <end position="452"/>
    </location>
</feature>